<dbReference type="InterPro" id="IPR050336">
    <property type="entry name" value="Chromosome_partition/occlusion"/>
</dbReference>
<comment type="similarity">
    <text evidence="1">Belongs to the ParB family.</text>
</comment>
<dbReference type="Proteomes" id="UP000634660">
    <property type="component" value="Unassembled WGS sequence"/>
</dbReference>
<feature type="region of interest" description="Disordered" evidence="3">
    <location>
        <begin position="240"/>
        <end position="278"/>
    </location>
</feature>
<dbReference type="Pfam" id="PF02195">
    <property type="entry name" value="ParB_N"/>
    <property type="match status" value="1"/>
</dbReference>
<dbReference type="FunFam" id="1.10.10.2830:FF:000001">
    <property type="entry name" value="Chromosome partitioning protein ParB"/>
    <property type="match status" value="1"/>
</dbReference>
<dbReference type="InterPro" id="IPR004437">
    <property type="entry name" value="ParB/RepB/Spo0J"/>
</dbReference>
<dbReference type="GO" id="GO:0003677">
    <property type="term" value="F:DNA binding"/>
    <property type="evidence" value="ECO:0007669"/>
    <property type="project" value="InterPro"/>
</dbReference>
<name>A0A918R7B5_9ACTN</name>
<dbReference type="Gene3D" id="1.10.10.2830">
    <property type="match status" value="1"/>
</dbReference>
<evidence type="ECO:0000313" key="5">
    <source>
        <dbReference type="EMBL" id="GGZ89673.1"/>
    </source>
</evidence>
<feature type="domain" description="ParB-like N-terminal" evidence="4">
    <location>
        <begin position="65"/>
        <end position="170"/>
    </location>
</feature>
<dbReference type="RefSeq" id="WP_229886831.1">
    <property type="nucleotide sequence ID" value="NZ_BMVX01000028.1"/>
</dbReference>
<dbReference type="GO" id="GO:0045881">
    <property type="term" value="P:positive regulation of sporulation resulting in formation of a cellular spore"/>
    <property type="evidence" value="ECO:0007669"/>
    <property type="project" value="TreeGrafter"/>
</dbReference>
<evidence type="ECO:0000256" key="2">
    <source>
        <dbReference type="ARBA" id="ARBA00022829"/>
    </source>
</evidence>
<dbReference type="Pfam" id="PF17762">
    <property type="entry name" value="HTH_ParB"/>
    <property type="match status" value="1"/>
</dbReference>
<feature type="compositionally biased region" description="Basic and acidic residues" evidence="3">
    <location>
        <begin position="34"/>
        <end position="62"/>
    </location>
</feature>
<dbReference type="Gene3D" id="3.90.1530.30">
    <property type="match status" value="1"/>
</dbReference>
<dbReference type="GO" id="GO:0005694">
    <property type="term" value="C:chromosome"/>
    <property type="evidence" value="ECO:0007669"/>
    <property type="project" value="TreeGrafter"/>
</dbReference>
<sequence>MSRKKDLVPRYTTAEPAEGPTRNEILAHYGINHGDAEDPNEREMREWEEAQARKLSGKDSQEVPRSVPLTALAHNPLNPREHLTEISETAESLRQRGLLQPLAVVRRAAFLAVHGDRAAEIGDAEFVVIDGNRRLAAAHEAGLDELRIDVNDGLATSAADILEAALIANVQRVDVEPIAQAKALQELVNVHGSQNAVAKRLGKSGAWVSQRLALLELPDDLQEKVETGSLPVRDARRIGRLPAEEQRPQAEAAITRAAGPRARQSPVPEAPASPAPAHLTGRGSVTVDTEQVEPPAAVVLPQPSAGAARSIPNRDGVPASDHPIWQNVDAINELLHERMGRQHLVQLTIRLATVYQRATD</sequence>
<dbReference type="InterPro" id="IPR003115">
    <property type="entry name" value="ParB_N"/>
</dbReference>
<dbReference type="EMBL" id="BMVX01000028">
    <property type="protein sequence ID" value="GGZ89673.1"/>
    <property type="molecule type" value="Genomic_DNA"/>
</dbReference>
<dbReference type="PANTHER" id="PTHR33375:SF1">
    <property type="entry name" value="CHROMOSOME-PARTITIONING PROTEIN PARB-RELATED"/>
    <property type="match status" value="1"/>
</dbReference>
<dbReference type="GO" id="GO:0007059">
    <property type="term" value="P:chromosome segregation"/>
    <property type="evidence" value="ECO:0007669"/>
    <property type="project" value="UniProtKB-KW"/>
</dbReference>
<protein>
    <recommendedName>
        <fullName evidence="4">ParB-like N-terminal domain-containing protein</fullName>
    </recommendedName>
</protein>
<comment type="caution">
    <text evidence="5">The sequence shown here is derived from an EMBL/GenBank/DDBJ whole genome shotgun (WGS) entry which is preliminary data.</text>
</comment>
<gene>
    <name evidence="5" type="ORF">GCM10010371_56940</name>
</gene>
<keyword evidence="2" id="KW-0159">Chromosome partition</keyword>
<proteinExistence type="inferred from homology"/>
<dbReference type="InterPro" id="IPR041468">
    <property type="entry name" value="HTH_ParB/Spo0J"/>
</dbReference>
<reference evidence="5" key="2">
    <citation type="submission" date="2020-09" db="EMBL/GenBank/DDBJ databases">
        <authorList>
            <person name="Sun Q."/>
            <person name="Ohkuma M."/>
        </authorList>
    </citation>
    <scope>NUCLEOTIDE SEQUENCE</scope>
    <source>
        <strain evidence="5">JCM 4834</strain>
    </source>
</reference>
<reference evidence="5" key="1">
    <citation type="journal article" date="2014" name="Int. J. Syst. Evol. Microbiol.">
        <title>Complete genome sequence of Corynebacterium casei LMG S-19264T (=DSM 44701T), isolated from a smear-ripened cheese.</title>
        <authorList>
            <consortium name="US DOE Joint Genome Institute (JGI-PGF)"/>
            <person name="Walter F."/>
            <person name="Albersmeier A."/>
            <person name="Kalinowski J."/>
            <person name="Ruckert C."/>
        </authorList>
    </citation>
    <scope>NUCLEOTIDE SEQUENCE</scope>
    <source>
        <strain evidence="5">JCM 4834</strain>
    </source>
</reference>
<dbReference type="SUPFAM" id="SSF110849">
    <property type="entry name" value="ParB/Sulfiredoxin"/>
    <property type="match status" value="1"/>
</dbReference>
<dbReference type="SUPFAM" id="SSF109709">
    <property type="entry name" value="KorB DNA-binding domain-like"/>
    <property type="match status" value="1"/>
</dbReference>
<dbReference type="SMART" id="SM00470">
    <property type="entry name" value="ParB"/>
    <property type="match status" value="1"/>
</dbReference>
<evidence type="ECO:0000259" key="4">
    <source>
        <dbReference type="SMART" id="SM00470"/>
    </source>
</evidence>
<feature type="region of interest" description="Disordered" evidence="3">
    <location>
        <begin position="1"/>
        <end position="63"/>
    </location>
</feature>
<dbReference type="PANTHER" id="PTHR33375">
    <property type="entry name" value="CHROMOSOME-PARTITIONING PROTEIN PARB-RELATED"/>
    <property type="match status" value="1"/>
</dbReference>
<dbReference type="InterPro" id="IPR036086">
    <property type="entry name" value="ParB/Sulfiredoxin_sf"/>
</dbReference>
<accession>A0A918R7B5</accession>
<evidence type="ECO:0000313" key="6">
    <source>
        <dbReference type="Proteomes" id="UP000634660"/>
    </source>
</evidence>
<evidence type="ECO:0000256" key="3">
    <source>
        <dbReference type="SAM" id="MobiDB-lite"/>
    </source>
</evidence>
<dbReference type="NCBIfam" id="TIGR00180">
    <property type="entry name" value="parB_part"/>
    <property type="match status" value="1"/>
</dbReference>
<organism evidence="5 6">
    <name type="scientific">Streptomyces subrutilus</name>
    <dbReference type="NCBI Taxonomy" id="36818"/>
    <lineage>
        <taxon>Bacteria</taxon>
        <taxon>Bacillati</taxon>
        <taxon>Actinomycetota</taxon>
        <taxon>Actinomycetes</taxon>
        <taxon>Kitasatosporales</taxon>
        <taxon>Streptomycetaceae</taxon>
        <taxon>Streptomyces</taxon>
    </lineage>
</organism>
<dbReference type="AlphaFoldDB" id="A0A918R7B5"/>
<evidence type="ECO:0000256" key="1">
    <source>
        <dbReference type="ARBA" id="ARBA00006295"/>
    </source>
</evidence>